<reference evidence="1" key="1">
    <citation type="submission" date="2016-03" db="EMBL/GenBank/DDBJ databases">
        <title>Mechanisms controlling the formation of the plant cell surface in tip-growing cells are functionally conserved among land plants.</title>
        <authorList>
            <person name="Honkanen S."/>
            <person name="Jones V.A."/>
            <person name="Morieri G."/>
            <person name="Champion C."/>
            <person name="Hetherington A.J."/>
            <person name="Kelly S."/>
            <person name="Saint-Marcoux D."/>
            <person name="Proust H."/>
            <person name="Prescott H."/>
            <person name="Dolan L."/>
        </authorList>
    </citation>
    <scope>NUCLEOTIDE SEQUENCE [LARGE SCALE GENOMIC DNA]</scope>
    <source>
        <tissue evidence="1">Whole gametophyte</tissue>
    </source>
</reference>
<proteinExistence type="predicted"/>
<dbReference type="Proteomes" id="UP000077202">
    <property type="component" value="Unassembled WGS sequence"/>
</dbReference>
<comment type="caution">
    <text evidence="1">The sequence shown here is derived from an EMBL/GenBank/DDBJ whole genome shotgun (WGS) entry which is preliminary data.</text>
</comment>
<organism evidence="1 2">
    <name type="scientific">Marchantia polymorpha subsp. ruderalis</name>
    <dbReference type="NCBI Taxonomy" id="1480154"/>
    <lineage>
        <taxon>Eukaryota</taxon>
        <taxon>Viridiplantae</taxon>
        <taxon>Streptophyta</taxon>
        <taxon>Embryophyta</taxon>
        <taxon>Marchantiophyta</taxon>
        <taxon>Marchantiopsida</taxon>
        <taxon>Marchantiidae</taxon>
        <taxon>Marchantiales</taxon>
        <taxon>Marchantiaceae</taxon>
        <taxon>Marchantia</taxon>
    </lineage>
</organism>
<name>A0A176VI31_MARPO</name>
<sequence length="129" mass="13753">MSSRACPSEAIAKGCKKVSSSFSEPVAHAYTIEQDRRTVLKIDTDAHRKIGLVQEIASGVTLSVPSVGKATGDSGAITKRIEADTLQRLQALTAIANQSTERVSALLVSWVTSVKNDFGDDADFEDDAE</sequence>
<dbReference type="EMBL" id="LVLJ01003721">
    <property type="protein sequence ID" value="OAE20012.1"/>
    <property type="molecule type" value="Genomic_DNA"/>
</dbReference>
<keyword evidence="2" id="KW-1185">Reference proteome</keyword>
<accession>A0A176VI31</accession>
<evidence type="ECO:0000313" key="1">
    <source>
        <dbReference type="EMBL" id="OAE20012.1"/>
    </source>
</evidence>
<evidence type="ECO:0000313" key="2">
    <source>
        <dbReference type="Proteomes" id="UP000077202"/>
    </source>
</evidence>
<protein>
    <submittedName>
        <fullName evidence="1">Uncharacterized protein</fullName>
    </submittedName>
</protein>
<dbReference type="AlphaFoldDB" id="A0A176VI31"/>
<gene>
    <name evidence="1" type="ORF">AXG93_17s1120</name>
</gene>